<evidence type="ECO:0000313" key="2">
    <source>
        <dbReference type="EMBL" id="QDE14884.1"/>
    </source>
</evidence>
<organism evidence="1">
    <name type="scientific">Lymantria dispar multicapsid nuclear polyhedrosis virus</name>
    <name type="common">LdMNPV</name>
    <dbReference type="NCBI Taxonomy" id="10449"/>
    <lineage>
        <taxon>Viruses</taxon>
        <taxon>Viruses incertae sedis</taxon>
        <taxon>Naldaviricetes</taxon>
        <taxon>Lefavirales</taxon>
        <taxon>Baculoviridae</taxon>
        <taxon>Alphabaculovirus</taxon>
        <taxon>Alphabaculovirus lydisparis</taxon>
    </lineage>
</organism>
<proteinExistence type="predicted"/>
<dbReference type="EMBL" id="MK089451">
    <property type="protein sequence ID" value="QDE14884.1"/>
    <property type="molecule type" value="Genomic_DNA"/>
</dbReference>
<name>A0A140HQQ5_NPVLD</name>
<dbReference type="EMBL" id="KT626571">
    <property type="protein sequence ID" value="AMO27702.1"/>
    <property type="molecule type" value="Genomic_DNA"/>
</dbReference>
<dbReference type="Pfam" id="PF25303">
    <property type="entry name" value="DUF7879"/>
    <property type="match status" value="1"/>
</dbReference>
<evidence type="ECO:0000313" key="1">
    <source>
        <dbReference type="EMBL" id="AMO27702.1"/>
    </source>
</evidence>
<organismHost>
    <name type="scientific">Lepidoptera</name>
    <name type="common">moths &amp; butterflies</name>
    <dbReference type="NCBI Taxonomy" id="7088"/>
</organismHost>
<reference evidence="1" key="1">
    <citation type="submission" date="2015-08" db="EMBL/GenBank/DDBJ databases">
        <title>Geographic isolates of Lymantria dispar multiple nucleopolyhedrovirus: Genomic analysis and biological activity against different host strains of Lymantria dispar.</title>
        <authorList>
            <person name="Harrison R.L."/>
            <person name="Rowley D.L."/>
            <person name="Keena M.A."/>
        </authorList>
    </citation>
    <scope>NUCLEOTIDE SEQUENCE</scope>
    <source>
        <strain evidence="1">3041</strain>
    </source>
</reference>
<sequence length="148" mass="16857">MTDPRARAINLLFAKTPRTLYAIAMTRAAASIADCDFFGSAAPILEQVRRIALESHCSRALTPPMFQVEGVRNALHRLRLPPTAYVDMFFEKLPRCEVALREEGAVFTGFCEDCRRRHYTDFAHRDIELCYLYCPICANDLFCTSTDQ</sequence>
<protein>
    <submittedName>
        <fullName evidence="1">Uncharacterized protein</fullName>
    </submittedName>
</protein>
<reference evidence="2" key="2">
    <citation type="submission" date="2018-10" db="EMBL/GenBank/DDBJ databases">
        <title>The genome sequence and analysis of 3 newly sequenced Lymantria dispar multinucleocapsid nucleopolyhedrovirus strains: H2, J2 and T3 strain.</title>
        <authorList>
            <person name="Gencer D."/>
            <person name="Inan C."/>
            <person name="Nalcacioglu R."/>
            <person name="Yin F."/>
            <person name="Zhu Z."/>
            <person name="Wang J."/>
            <person name="Hu Z."/>
            <person name="Arif B."/>
            <person name="Demirbag Z."/>
            <person name="Demir I."/>
        </authorList>
    </citation>
    <scope>NUCLEOTIDE SEQUENCE</scope>
    <source>
        <strain evidence="2">J2</strain>
    </source>
</reference>
<dbReference type="InterPro" id="IPR057201">
    <property type="entry name" value="DUF7879"/>
</dbReference>
<gene>
    <name evidence="2" type="ORF">LdMNPV-J2_00028</name>
</gene>
<accession>A0A140HQQ5</accession>